<sequence length="39" mass="4313">MLRGWVETGRQGTPFGSDGKVLSFVRSEISRPFFPPMAA</sequence>
<dbReference type="EMBL" id="AHAM01000244">
    <property type="protein sequence ID" value="EHK53968.1"/>
    <property type="molecule type" value="Genomic_DNA"/>
</dbReference>
<accession>H0HZ85</accession>
<dbReference type="Proteomes" id="UP000003250">
    <property type="component" value="Unassembled WGS sequence"/>
</dbReference>
<reference evidence="1 2" key="1">
    <citation type="journal article" date="2012" name="J. Bacteriol.">
        <title>Draft Genome Sequence of Mesorhizobium alhagi CCNWXJ12-2T, a Novel Salt-Resistant Species Isolated from the Desert of Northwestern China.</title>
        <authorList>
            <person name="Zhou M."/>
            <person name="Chen W."/>
            <person name="Chen H."/>
            <person name="Wei G."/>
        </authorList>
    </citation>
    <scope>NUCLEOTIDE SEQUENCE [LARGE SCALE GENOMIC DNA]</scope>
    <source>
        <strain evidence="1 2">CCNWXJ12-2</strain>
    </source>
</reference>
<evidence type="ECO:0000313" key="2">
    <source>
        <dbReference type="Proteomes" id="UP000003250"/>
    </source>
</evidence>
<gene>
    <name evidence="1" type="ORF">MAXJ12_27608</name>
</gene>
<organism evidence="1 2">
    <name type="scientific">Mesorhizobium alhagi CCNWXJ12-2</name>
    <dbReference type="NCBI Taxonomy" id="1107882"/>
    <lineage>
        <taxon>Bacteria</taxon>
        <taxon>Pseudomonadati</taxon>
        <taxon>Pseudomonadota</taxon>
        <taxon>Alphaproteobacteria</taxon>
        <taxon>Hyphomicrobiales</taxon>
        <taxon>Phyllobacteriaceae</taxon>
        <taxon>Allomesorhizobium</taxon>
    </lineage>
</organism>
<name>H0HZ85_9HYPH</name>
<dbReference type="AlphaFoldDB" id="H0HZ85"/>
<evidence type="ECO:0000313" key="1">
    <source>
        <dbReference type="EMBL" id="EHK53968.1"/>
    </source>
</evidence>
<keyword evidence="2" id="KW-1185">Reference proteome</keyword>
<dbReference type="PATRIC" id="fig|1107882.3.peg.5339"/>
<protein>
    <submittedName>
        <fullName evidence="1">Uncharacterized protein</fullName>
    </submittedName>
</protein>
<proteinExistence type="predicted"/>